<comment type="caution">
    <text evidence="2">The sequence shown here is derived from an EMBL/GenBank/DDBJ whole genome shotgun (WGS) entry which is preliminary data.</text>
</comment>
<evidence type="ECO:0000313" key="2">
    <source>
        <dbReference type="EMBL" id="CAK0870727.1"/>
    </source>
</evidence>
<feature type="region of interest" description="Disordered" evidence="1">
    <location>
        <begin position="288"/>
        <end position="322"/>
    </location>
</feature>
<organism evidence="2 3">
    <name type="scientific">Prorocentrum cordatum</name>
    <dbReference type="NCBI Taxonomy" id="2364126"/>
    <lineage>
        <taxon>Eukaryota</taxon>
        <taxon>Sar</taxon>
        <taxon>Alveolata</taxon>
        <taxon>Dinophyceae</taxon>
        <taxon>Prorocentrales</taxon>
        <taxon>Prorocentraceae</taxon>
        <taxon>Prorocentrum</taxon>
    </lineage>
</organism>
<proteinExistence type="predicted"/>
<name>A0ABN9VFF9_9DINO</name>
<dbReference type="EMBL" id="CAUYUJ010016991">
    <property type="protein sequence ID" value="CAK0870727.1"/>
    <property type="molecule type" value="Genomic_DNA"/>
</dbReference>
<feature type="compositionally biased region" description="Basic residues" evidence="1">
    <location>
        <begin position="310"/>
        <end position="322"/>
    </location>
</feature>
<reference evidence="2" key="1">
    <citation type="submission" date="2023-10" db="EMBL/GenBank/DDBJ databases">
        <authorList>
            <person name="Chen Y."/>
            <person name="Shah S."/>
            <person name="Dougan E. K."/>
            <person name="Thang M."/>
            <person name="Chan C."/>
        </authorList>
    </citation>
    <scope>NUCLEOTIDE SEQUENCE [LARGE SCALE GENOMIC DNA]</scope>
</reference>
<accession>A0ABN9VFF9</accession>
<sequence length="322" mass="34504">AAMRKAKRNQRDEPCRCSLRRCLWCGVPGLAAAGLLGVALSPVHTGELVAAVVLDGTQSGEGLWKTTPGRPVRFVSVPLNGGEEVAELLGLPAEMPGGACRPPGPPLAAGGAGGRGLGESFCIVQDPDPYERMIAHFRASVRGRPMQPKGCLDDGLDAFVNRTLNGTAAGAGGGGACRPWPQAGYVRGCARRLRLELLPRELNDFLEAQARLRERPDIMKTCAMLSPRSLTSASRALIEAAFEEDFSLVGATRLRDPEFIHIPRTGGTTVEAVAFRYVLWGGNHPMMHSKRSRSEASPAASATSCTSRPPRCRWSTRRRRSA</sequence>
<dbReference type="Proteomes" id="UP001189429">
    <property type="component" value="Unassembled WGS sequence"/>
</dbReference>
<evidence type="ECO:0000313" key="3">
    <source>
        <dbReference type="Proteomes" id="UP001189429"/>
    </source>
</evidence>
<evidence type="ECO:0000256" key="1">
    <source>
        <dbReference type="SAM" id="MobiDB-lite"/>
    </source>
</evidence>
<protein>
    <submittedName>
        <fullName evidence="2">Uncharacterized protein</fullName>
    </submittedName>
</protein>
<keyword evidence="3" id="KW-1185">Reference proteome</keyword>
<feature type="compositionally biased region" description="Low complexity" evidence="1">
    <location>
        <begin position="295"/>
        <end position="309"/>
    </location>
</feature>
<gene>
    <name evidence="2" type="ORF">PCOR1329_LOCUS56757</name>
</gene>
<feature type="non-terminal residue" evidence="2">
    <location>
        <position position="1"/>
    </location>
</feature>